<reference evidence="8 9" key="1">
    <citation type="submission" date="2013-03" db="EMBL/GenBank/DDBJ databases">
        <title>The Genome Sequence of Phialophora europaea CBS 101466.</title>
        <authorList>
            <consortium name="The Broad Institute Genomics Platform"/>
            <person name="Cuomo C."/>
            <person name="de Hoog S."/>
            <person name="Gorbushina A."/>
            <person name="Walker B."/>
            <person name="Young S.K."/>
            <person name="Zeng Q."/>
            <person name="Gargeya S."/>
            <person name="Fitzgerald M."/>
            <person name="Haas B."/>
            <person name="Abouelleil A."/>
            <person name="Allen A.W."/>
            <person name="Alvarado L."/>
            <person name="Arachchi H.M."/>
            <person name="Berlin A.M."/>
            <person name="Chapman S.B."/>
            <person name="Gainer-Dewar J."/>
            <person name="Goldberg J."/>
            <person name="Griggs A."/>
            <person name="Gujja S."/>
            <person name="Hansen M."/>
            <person name="Howarth C."/>
            <person name="Imamovic A."/>
            <person name="Ireland A."/>
            <person name="Larimer J."/>
            <person name="McCowan C."/>
            <person name="Murphy C."/>
            <person name="Pearson M."/>
            <person name="Poon T.W."/>
            <person name="Priest M."/>
            <person name="Roberts A."/>
            <person name="Saif S."/>
            <person name="Shea T."/>
            <person name="Sisk P."/>
            <person name="Sykes S."/>
            <person name="Wortman J."/>
            <person name="Nusbaum C."/>
            <person name="Birren B."/>
        </authorList>
    </citation>
    <scope>NUCLEOTIDE SEQUENCE [LARGE SCALE GENOMIC DNA]</scope>
    <source>
        <strain evidence="8 9">CBS 101466</strain>
    </source>
</reference>
<keyword evidence="9" id="KW-1185">Reference proteome</keyword>
<keyword evidence="6 7" id="KW-0472">Membrane</keyword>
<dbReference type="eggNOG" id="ENOG502QS3D">
    <property type="taxonomic scope" value="Eukaryota"/>
</dbReference>
<evidence type="ECO:0000313" key="8">
    <source>
        <dbReference type="EMBL" id="ETN40382.1"/>
    </source>
</evidence>
<dbReference type="GO" id="GO:0016020">
    <property type="term" value="C:membrane"/>
    <property type="evidence" value="ECO:0007669"/>
    <property type="project" value="UniProtKB-SubCell"/>
</dbReference>
<dbReference type="InterPro" id="IPR029044">
    <property type="entry name" value="Nucleotide-diphossugar_trans"/>
</dbReference>
<dbReference type="HOGENOM" id="CLU_036369_3_0_1"/>
<gene>
    <name evidence="8" type="ORF">HMPREF1541_04659</name>
</gene>
<evidence type="ECO:0000256" key="4">
    <source>
        <dbReference type="ARBA" id="ARBA00022692"/>
    </source>
</evidence>
<dbReference type="PANTHER" id="PTHR32385">
    <property type="entry name" value="MANNOSYL PHOSPHORYLINOSITOL CERAMIDE SYNTHASE"/>
    <property type="match status" value="1"/>
</dbReference>
<dbReference type="Gene3D" id="3.90.550.20">
    <property type="match status" value="1"/>
</dbReference>
<evidence type="ECO:0000256" key="7">
    <source>
        <dbReference type="SAM" id="Phobius"/>
    </source>
</evidence>
<dbReference type="Pfam" id="PF04488">
    <property type="entry name" value="Gly_transf_sug"/>
    <property type="match status" value="1"/>
</dbReference>
<feature type="transmembrane region" description="Helical" evidence="7">
    <location>
        <begin position="6"/>
        <end position="31"/>
    </location>
</feature>
<dbReference type="AlphaFoldDB" id="W2RVD5"/>
<dbReference type="Proteomes" id="UP000030752">
    <property type="component" value="Unassembled WGS sequence"/>
</dbReference>
<organism evidence="8 9">
    <name type="scientific">Cyphellophora europaea (strain CBS 101466)</name>
    <name type="common">Phialophora europaea</name>
    <dbReference type="NCBI Taxonomy" id="1220924"/>
    <lineage>
        <taxon>Eukaryota</taxon>
        <taxon>Fungi</taxon>
        <taxon>Dikarya</taxon>
        <taxon>Ascomycota</taxon>
        <taxon>Pezizomycotina</taxon>
        <taxon>Eurotiomycetes</taxon>
        <taxon>Chaetothyriomycetidae</taxon>
        <taxon>Chaetothyriales</taxon>
        <taxon>Cyphellophoraceae</taxon>
        <taxon>Cyphellophora</taxon>
    </lineage>
</organism>
<dbReference type="OrthoDB" id="3647at2759"/>
<feature type="transmembrane region" description="Helical" evidence="7">
    <location>
        <begin position="279"/>
        <end position="301"/>
    </location>
</feature>
<keyword evidence="3" id="KW-0808">Transferase</keyword>
<protein>
    <recommendedName>
        <fullName evidence="10">Mannosyl phosphorylinositol ceramide synthase SUR1</fullName>
    </recommendedName>
</protein>
<dbReference type="VEuPathDB" id="FungiDB:HMPREF1541_04659"/>
<dbReference type="FunFam" id="3.90.550.20:FF:000001">
    <property type="entry name" value="MIPC synthase subunit (SurA)"/>
    <property type="match status" value="1"/>
</dbReference>
<dbReference type="SUPFAM" id="SSF53448">
    <property type="entry name" value="Nucleotide-diphospho-sugar transferases"/>
    <property type="match status" value="1"/>
</dbReference>
<dbReference type="GeneID" id="19971998"/>
<dbReference type="EMBL" id="KB822720">
    <property type="protein sequence ID" value="ETN40382.1"/>
    <property type="molecule type" value="Genomic_DNA"/>
</dbReference>
<proteinExistence type="inferred from homology"/>
<evidence type="ECO:0000256" key="6">
    <source>
        <dbReference type="ARBA" id="ARBA00023136"/>
    </source>
</evidence>
<dbReference type="InParanoid" id="W2RVD5"/>
<comment type="subcellular location">
    <subcellularLocation>
        <location evidence="1">Membrane</location>
        <topology evidence="1">Multi-pass membrane protein</topology>
    </subcellularLocation>
</comment>
<evidence type="ECO:0000256" key="2">
    <source>
        <dbReference type="ARBA" id="ARBA00009003"/>
    </source>
</evidence>
<dbReference type="STRING" id="1220924.W2RVD5"/>
<name>W2RVD5_CYPE1</name>
<dbReference type="GO" id="GO:0051999">
    <property type="term" value="P:mannosyl-inositol phosphorylceramide biosynthetic process"/>
    <property type="evidence" value="ECO:0007669"/>
    <property type="project" value="TreeGrafter"/>
</dbReference>
<evidence type="ECO:0000256" key="5">
    <source>
        <dbReference type="ARBA" id="ARBA00022989"/>
    </source>
</evidence>
<keyword evidence="4 7" id="KW-0812">Transmembrane</keyword>
<evidence type="ECO:0000256" key="1">
    <source>
        <dbReference type="ARBA" id="ARBA00004141"/>
    </source>
</evidence>
<dbReference type="FunCoup" id="W2RVD5">
    <property type="interactions" value="36"/>
</dbReference>
<evidence type="ECO:0008006" key="10">
    <source>
        <dbReference type="Google" id="ProtNLM"/>
    </source>
</evidence>
<dbReference type="InterPro" id="IPR007577">
    <property type="entry name" value="GlycoTrfase_DXD_sugar-bd_CS"/>
</dbReference>
<evidence type="ECO:0000256" key="3">
    <source>
        <dbReference type="ARBA" id="ARBA00022679"/>
    </source>
</evidence>
<dbReference type="PANTHER" id="PTHR32385:SF20">
    <property type="entry name" value="MANNOSYL PHOSPHORYLINOSITOL CERAMIDE SYNTHASE CSH1-RELATED"/>
    <property type="match status" value="1"/>
</dbReference>
<dbReference type="InterPro" id="IPR051706">
    <property type="entry name" value="Glycosyltransferase_domain"/>
</dbReference>
<sequence length="353" mass="40283">MRRPTVIFIIIILALLLFALHSVSTLLSLLIEDASADAIPRSELPAIDDSSHPAQRPEIIPRIIHQTYINESIPARWQAAQKSCIDLHTPDYEYILWTDAKSHDFIAKEYDWFLPTFEGYKHPIQRADAIRYFVLAHYGGVYIDLDDGCERRLDPLLVYPAFVRRTIPTGISNDVMGAVPQHPFFVRVTESLEGANRAWVLPYVTIMASTGPLFLSVMWKKWMGEHAALEDEGEDWPGRVRVLMPDEYDNHAWSFFKTYKGDSWHGSDAKLIFWMGKNWMLLTAAGFMLAGVVGVAAWWVYTRLFGMGKRKGRNKSPSRFSWSPIAQRLPLWRRVMGGGGGKGDYELVEQHDA</sequence>
<keyword evidence="5 7" id="KW-1133">Transmembrane helix</keyword>
<dbReference type="RefSeq" id="XP_008717225.1">
    <property type="nucleotide sequence ID" value="XM_008719003.1"/>
</dbReference>
<dbReference type="GO" id="GO:0000030">
    <property type="term" value="F:mannosyltransferase activity"/>
    <property type="evidence" value="ECO:0007669"/>
    <property type="project" value="TreeGrafter"/>
</dbReference>
<accession>W2RVD5</accession>
<comment type="similarity">
    <text evidence="2">Belongs to the glycosyltransferase 32 family.</text>
</comment>
<evidence type="ECO:0000313" key="9">
    <source>
        <dbReference type="Proteomes" id="UP000030752"/>
    </source>
</evidence>